<dbReference type="InterPro" id="IPR016186">
    <property type="entry name" value="C-type_lectin-like/link_sf"/>
</dbReference>
<comment type="caution">
    <text evidence="5">The sequence shown here is derived from an EMBL/GenBank/DDBJ whole genome shotgun (WGS) entry which is preliminary data.</text>
</comment>
<evidence type="ECO:0000256" key="2">
    <source>
        <dbReference type="ARBA" id="ARBA00023157"/>
    </source>
</evidence>
<dbReference type="GO" id="GO:0005886">
    <property type="term" value="C:plasma membrane"/>
    <property type="evidence" value="ECO:0007669"/>
    <property type="project" value="TreeGrafter"/>
</dbReference>
<keyword evidence="1" id="KW-0812">Transmembrane</keyword>
<reference evidence="5" key="1">
    <citation type="submission" date="2021-06" db="EMBL/GenBank/DDBJ databases">
        <title>Parelaphostrongylus tenuis whole genome reference sequence.</title>
        <authorList>
            <person name="Garwood T.J."/>
            <person name="Larsen P.A."/>
            <person name="Fountain-Jones N.M."/>
            <person name="Garbe J.R."/>
            <person name="Macchietto M.G."/>
            <person name="Kania S.A."/>
            <person name="Gerhold R.W."/>
            <person name="Richards J.E."/>
            <person name="Wolf T.M."/>
        </authorList>
    </citation>
    <scope>NUCLEOTIDE SEQUENCE</scope>
    <source>
        <strain evidence="5">MNPRO001-30</strain>
        <tissue evidence="5">Meninges</tissue>
    </source>
</reference>
<dbReference type="SUPFAM" id="SSF56436">
    <property type="entry name" value="C-type lectin-like"/>
    <property type="match status" value="1"/>
</dbReference>
<evidence type="ECO:0000259" key="4">
    <source>
        <dbReference type="PROSITE" id="PS50041"/>
    </source>
</evidence>
<keyword evidence="1" id="KW-0472">Membrane</keyword>
<name>A0AAD5MY21_PARTN</name>
<feature type="chain" id="PRO_5042129277" description="C-type lectin domain-containing protein" evidence="3">
    <location>
        <begin position="18"/>
        <end position="177"/>
    </location>
</feature>
<keyword evidence="1" id="KW-1133">Transmembrane helix</keyword>
<organism evidence="5 6">
    <name type="scientific">Parelaphostrongylus tenuis</name>
    <name type="common">Meningeal worm</name>
    <dbReference type="NCBI Taxonomy" id="148309"/>
    <lineage>
        <taxon>Eukaryota</taxon>
        <taxon>Metazoa</taxon>
        <taxon>Ecdysozoa</taxon>
        <taxon>Nematoda</taxon>
        <taxon>Chromadorea</taxon>
        <taxon>Rhabditida</taxon>
        <taxon>Rhabditina</taxon>
        <taxon>Rhabditomorpha</taxon>
        <taxon>Strongyloidea</taxon>
        <taxon>Metastrongylidae</taxon>
        <taxon>Parelaphostrongylus</taxon>
    </lineage>
</organism>
<dbReference type="PANTHER" id="PTHR46784:SF1">
    <property type="entry name" value="KILLER CELL LECTIN-LIKE RECEPTOR SUBFAMILY B MEMBER 1"/>
    <property type="match status" value="1"/>
</dbReference>
<proteinExistence type="predicted"/>
<evidence type="ECO:0000313" key="6">
    <source>
        <dbReference type="Proteomes" id="UP001196413"/>
    </source>
</evidence>
<dbReference type="Gene3D" id="3.10.100.10">
    <property type="entry name" value="Mannose-Binding Protein A, subunit A"/>
    <property type="match status" value="1"/>
</dbReference>
<dbReference type="SMART" id="SM00034">
    <property type="entry name" value="CLECT"/>
    <property type="match status" value="1"/>
</dbReference>
<evidence type="ECO:0000313" key="5">
    <source>
        <dbReference type="EMBL" id="KAJ1357786.1"/>
    </source>
</evidence>
<dbReference type="AlphaFoldDB" id="A0AAD5MY21"/>
<dbReference type="PROSITE" id="PS50041">
    <property type="entry name" value="C_TYPE_LECTIN_2"/>
    <property type="match status" value="1"/>
</dbReference>
<keyword evidence="3" id="KW-0732">Signal</keyword>
<accession>A0AAD5MY21</accession>
<feature type="signal peptide" evidence="3">
    <location>
        <begin position="1"/>
        <end position="17"/>
    </location>
</feature>
<dbReference type="GO" id="GO:0009986">
    <property type="term" value="C:cell surface"/>
    <property type="evidence" value="ECO:0007669"/>
    <property type="project" value="TreeGrafter"/>
</dbReference>
<dbReference type="Proteomes" id="UP001196413">
    <property type="component" value="Unassembled WGS sequence"/>
</dbReference>
<feature type="domain" description="C-type lectin" evidence="4">
    <location>
        <begin position="38"/>
        <end position="160"/>
    </location>
</feature>
<protein>
    <recommendedName>
        <fullName evidence="4">C-type lectin domain-containing protein</fullName>
    </recommendedName>
</protein>
<evidence type="ECO:0000256" key="3">
    <source>
        <dbReference type="SAM" id="SignalP"/>
    </source>
</evidence>
<keyword evidence="2" id="KW-1015">Disulfide bond</keyword>
<dbReference type="EMBL" id="JAHQIW010003236">
    <property type="protein sequence ID" value="KAJ1357786.1"/>
    <property type="molecule type" value="Genomic_DNA"/>
</dbReference>
<evidence type="ECO:0000256" key="1">
    <source>
        <dbReference type="ARBA" id="ARBA00022989"/>
    </source>
</evidence>
<sequence>MFKNFLSTFFLLGIVLALPQKKKILSENLVCPNNWVRYRDSCYYFETTKMRFDLAEVRCLEKGSTLFVPDSMEEWLAVLGRSPLDFWTWIGLQRQDDDKQPRWTTPGGMNVTEIDWLVKPKTSELNGWNSFAKCVGYFHSSFFSYAFFYYCGINFNSICERNATLLAAIWDEGDRGF</sequence>
<dbReference type="InterPro" id="IPR001304">
    <property type="entry name" value="C-type_lectin-like"/>
</dbReference>
<keyword evidence="6" id="KW-1185">Reference proteome</keyword>
<dbReference type="Pfam" id="PF00059">
    <property type="entry name" value="Lectin_C"/>
    <property type="match status" value="1"/>
</dbReference>
<dbReference type="PANTHER" id="PTHR46784">
    <property type="entry name" value="KILLER CELL LECTIN-LIKE RECEPTOR SUBFAMILY B MEMBER 1"/>
    <property type="match status" value="1"/>
</dbReference>
<dbReference type="GO" id="GO:0038023">
    <property type="term" value="F:signaling receptor activity"/>
    <property type="evidence" value="ECO:0007669"/>
    <property type="project" value="TreeGrafter"/>
</dbReference>
<gene>
    <name evidence="5" type="ORF">KIN20_016016</name>
</gene>
<dbReference type="InterPro" id="IPR016187">
    <property type="entry name" value="CTDL_fold"/>
</dbReference>
<dbReference type="InterPro" id="IPR051527">
    <property type="entry name" value="KLR_subfamily_B"/>
</dbReference>